<evidence type="ECO:0000313" key="3">
    <source>
        <dbReference type="Proteomes" id="UP000314294"/>
    </source>
</evidence>
<dbReference type="Proteomes" id="UP000314294">
    <property type="component" value="Unassembled WGS sequence"/>
</dbReference>
<sequence>MELSQLPVSRQVKAGVTLVHHRAAGMEVRPLKQAILQRERRPTGHSCNTSGLRMAPLPSVLTLQHRLPQQVEAGIAGQLDLGPGAHLHGGGVQKTLLRLTLTRPDTPLRKSGQARTFPLWVTWEEGQLLARTFIYRHITLLCENTIPDVELAHGADEGFHRVEALAPLILVLTQHQRPAAYRAHGKESLLPEIVDSIQARASVQTGGAVAIIDVDLAAIPGEANRTIASVAPAEEEGGTEERENKPSPVLPSENGDQTYLSCRKTAAPPKRPPSRSLWPGSWAATCTCQSPGAPYLESRDKAVNCGL</sequence>
<dbReference type="AlphaFoldDB" id="A0A4Z2I443"/>
<accession>A0A4Z2I443</accession>
<name>A0A4Z2I443_9TELE</name>
<organism evidence="2 3">
    <name type="scientific">Liparis tanakae</name>
    <name type="common">Tanaka's snailfish</name>
    <dbReference type="NCBI Taxonomy" id="230148"/>
    <lineage>
        <taxon>Eukaryota</taxon>
        <taxon>Metazoa</taxon>
        <taxon>Chordata</taxon>
        <taxon>Craniata</taxon>
        <taxon>Vertebrata</taxon>
        <taxon>Euteleostomi</taxon>
        <taxon>Actinopterygii</taxon>
        <taxon>Neopterygii</taxon>
        <taxon>Teleostei</taxon>
        <taxon>Neoteleostei</taxon>
        <taxon>Acanthomorphata</taxon>
        <taxon>Eupercaria</taxon>
        <taxon>Perciformes</taxon>
        <taxon>Cottioidei</taxon>
        <taxon>Cottales</taxon>
        <taxon>Liparidae</taxon>
        <taxon>Liparis</taxon>
    </lineage>
</organism>
<evidence type="ECO:0000313" key="2">
    <source>
        <dbReference type="EMBL" id="TNN72003.1"/>
    </source>
</evidence>
<comment type="caution">
    <text evidence="2">The sequence shown here is derived from an EMBL/GenBank/DDBJ whole genome shotgun (WGS) entry which is preliminary data.</text>
</comment>
<proteinExistence type="predicted"/>
<gene>
    <name evidence="2" type="ORF">EYF80_017791</name>
</gene>
<feature type="region of interest" description="Disordered" evidence="1">
    <location>
        <begin position="229"/>
        <end position="258"/>
    </location>
</feature>
<evidence type="ECO:0000256" key="1">
    <source>
        <dbReference type="SAM" id="MobiDB-lite"/>
    </source>
</evidence>
<reference evidence="2 3" key="1">
    <citation type="submission" date="2019-03" db="EMBL/GenBank/DDBJ databases">
        <title>First draft genome of Liparis tanakae, snailfish: a comprehensive survey of snailfish specific genes.</title>
        <authorList>
            <person name="Kim W."/>
            <person name="Song I."/>
            <person name="Jeong J.-H."/>
            <person name="Kim D."/>
            <person name="Kim S."/>
            <person name="Ryu S."/>
            <person name="Song J.Y."/>
            <person name="Lee S.K."/>
        </authorList>
    </citation>
    <scope>NUCLEOTIDE SEQUENCE [LARGE SCALE GENOMIC DNA]</scope>
    <source>
        <tissue evidence="2">Muscle</tissue>
    </source>
</reference>
<protein>
    <submittedName>
        <fullName evidence="2">Uncharacterized protein</fullName>
    </submittedName>
</protein>
<keyword evidence="3" id="KW-1185">Reference proteome</keyword>
<dbReference type="EMBL" id="SRLO01000143">
    <property type="protein sequence ID" value="TNN72003.1"/>
    <property type="molecule type" value="Genomic_DNA"/>
</dbReference>